<organism evidence="1 2">
    <name type="scientific">Dothidotthia symphoricarpi CBS 119687</name>
    <dbReference type="NCBI Taxonomy" id="1392245"/>
    <lineage>
        <taxon>Eukaryota</taxon>
        <taxon>Fungi</taxon>
        <taxon>Dikarya</taxon>
        <taxon>Ascomycota</taxon>
        <taxon>Pezizomycotina</taxon>
        <taxon>Dothideomycetes</taxon>
        <taxon>Pleosporomycetidae</taxon>
        <taxon>Pleosporales</taxon>
        <taxon>Dothidotthiaceae</taxon>
        <taxon>Dothidotthia</taxon>
    </lineage>
</organism>
<keyword evidence="2" id="KW-1185">Reference proteome</keyword>
<dbReference type="GeneID" id="54410369"/>
<proteinExistence type="predicted"/>
<dbReference type="OrthoDB" id="3799366at2759"/>
<evidence type="ECO:0000313" key="2">
    <source>
        <dbReference type="Proteomes" id="UP000799771"/>
    </source>
</evidence>
<reference evidence="1" key="1">
    <citation type="journal article" date="2020" name="Stud. Mycol.">
        <title>101 Dothideomycetes genomes: a test case for predicting lifestyles and emergence of pathogens.</title>
        <authorList>
            <person name="Haridas S."/>
            <person name="Albert R."/>
            <person name="Binder M."/>
            <person name="Bloem J."/>
            <person name="Labutti K."/>
            <person name="Salamov A."/>
            <person name="Andreopoulos B."/>
            <person name="Baker S."/>
            <person name="Barry K."/>
            <person name="Bills G."/>
            <person name="Bluhm B."/>
            <person name="Cannon C."/>
            <person name="Castanera R."/>
            <person name="Culley D."/>
            <person name="Daum C."/>
            <person name="Ezra D."/>
            <person name="Gonzalez J."/>
            <person name="Henrissat B."/>
            <person name="Kuo A."/>
            <person name="Liang C."/>
            <person name="Lipzen A."/>
            <person name="Lutzoni F."/>
            <person name="Magnuson J."/>
            <person name="Mondo S."/>
            <person name="Nolan M."/>
            <person name="Ohm R."/>
            <person name="Pangilinan J."/>
            <person name="Park H.-J."/>
            <person name="Ramirez L."/>
            <person name="Alfaro M."/>
            <person name="Sun H."/>
            <person name="Tritt A."/>
            <person name="Yoshinaga Y."/>
            <person name="Zwiers L.-H."/>
            <person name="Turgeon B."/>
            <person name="Goodwin S."/>
            <person name="Spatafora J."/>
            <person name="Crous P."/>
            <person name="Grigoriev I."/>
        </authorList>
    </citation>
    <scope>NUCLEOTIDE SEQUENCE</scope>
    <source>
        <strain evidence="1">CBS 119687</strain>
    </source>
</reference>
<accession>A0A6A6ASW7</accession>
<dbReference type="EMBL" id="ML977497">
    <property type="protein sequence ID" value="KAF2134750.1"/>
    <property type="molecule type" value="Genomic_DNA"/>
</dbReference>
<dbReference type="Proteomes" id="UP000799771">
    <property type="component" value="Unassembled WGS sequence"/>
</dbReference>
<evidence type="ECO:0000313" key="1">
    <source>
        <dbReference type="EMBL" id="KAF2134750.1"/>
    </source>
</evidence>
<protein>
    <submittedName>
        <fullName evidence="1">Uncharacterized protein</fullName>
    </submittedName>
</protein>
<sequence>MCEKCAKIPAADAEQAVQNVRKAFRRRKELINAIYNLCDRAEDQYRSIGISYHSTQQGARHPDHFPAERLNRLKQAFEISSIEEYDAVFAHWKKIVDDLTHISRTHFRRSGTAEELWHRLNIELEPAFDKTYQDYIRAQDGLQDLNKDVNELLNVSIRFNYTDNMGLRYMWCDPTGTDHTPRRQGQEWATYCAWISSLPETQRSVGSRTVDEIALELLYASPDEIIDE</sequence>
<dbReference type="AlphaFoldDB" id="A0A6A6ASW7"/>
<name>A0A6A6ASW7_9PLEO</name>
<dbReference type="RefSeq" id="XP_033529137.1">
    <property type="nucleotide sequence ID" value="XM_033669937.1"/>
</dbReference>
<gene>
    <name evidence="1" type="ORF">P153DRAFT_380561</name>
</gene>